<keyword evidence="4" id="KW-1185">Reference proteome</keyword>
<feature type="transmembrane region" description="Helical" evidence="2">
    <location>
        <begin position="79"/>
        <end position="102"/>
    </location>
</feature>
<evidence type="ECO:0000313" key="3">
    <source>
        <dbReference type="EMBL" id="QPH02419.1"/>
    </source>
</evidence>
<evidence type="ECO:0000313" key="4">
    <source>
        <dbReference type="Proteomes" id="UP000594364"/>
    </source>
</evidence>
<keyword evidence="2" id="KW-0812">Transmembrane</keyword>
<reference evidence="3 4" key="1">
    <citation type="journal article" date="2018" name="PLoS Genet.">
        <title>Repeat elements organise 3D genome structure and mediate transcription in the filamentous fungus Epichloe festucae.</title>
        <authorList>
            <person name="Winter D.J."/>
            <person name="Ganley A.R.D."/>
            <person name="Young C.A."/>
            <person name="Liachko I."/>
            <person name="Schardl C.L."/>
            <person name="Dupont P.Y."/>
            <person name="Berry D."/>
            <person name="Ram A."/>
            <person name="Scott B."/>
            <person name="Cox M.P."/>
        </authorList>
    </citation>
    <scope>NUCLEOTIDE SEQUENCE [LARGE SCALE GENOMIC DNA]</scope>
    <source>
        <strain evidence="3 4">Fl1</strain>
    </source>
</reference>
<proteinExistence type="predicted"/>
<gene>
    <name evidence="3" type="ORF">C2857_006628</name>
</gene>
<dbReference type="EMBL" id="CP031387">
    <property type="protein sequence ID" value="QPH02419.1"/>
    <property type="molecule type" value="Genomic_DNA"/>
</dbReference>
<dbReference type="AlphaFoldDB" id="A0A7S9KTZ9"/>
<keyword evidence="2" id="KW-0472">Membrane</keyword>
<name>A0A7S9KTZ9_EPIFF</name>
<dbReference type="Proteomes" id="UP000594364">
    <property type="component" value="Chromosome 3"/>
</dbReference>
<organism evidence="3 4">
    <name type="scientific">Epichloe festucae (strain Fl1)</name>
    <dbReference type="NCBI Taxonomy" id="877507"/>
    <lineage>
        <taxon>Eukaryota</taxon>
        <taxon>Fungi</taxon>
        <taxon>Dikarya</taxon>
        <taxon>Ascomycota</taxon>
        <taxon>Pezizomycotina</taxon>
        <taxon>Sordariomycetes</taxon>
        <taxon>Hypocreomycetidae</taxon>
        <taxon>Hypocreales</taxon>
        <taxon>Clavicipitaceae</taxon>
        <taxon>Epichloe</taxon>
    </lineage>
</organism>
<sequence length="293" mass="32147">MDIEPPIRYPPRIIIHDSDNETESSFRASDDTTIAESENISPSIRQPPAYGDEGAPPRYQEGFNSEEDVKARRKVKKTLCIRLMTSIFITVLVSLIVAAVVARIHDSQINTDWSSNQTVTDHDHTSMLHIHRSNGTSFTMSLREKSTPTQPVMTATANLLQHMKTEVVAEEAEPTATFEASASTTVANEVRTVDCASPDLLADASLITDTTPAATGKPTSKRLRSSQQPAKHEDDEMIGMSIYTLKGCLLARSTYKGSGIGDLVHKCTMMCPDKKLETNQARHVVTDEWGACG</sequence>
<feature type="compositionally biased region" description="Polar residues" evidence="1">
    <location>
        <begin position="23"/>
        <end position="44"/>
    </location>
</feature>
<evidence type="ECO:0000256" key="1">
    <source>
        <dbReference type="SAM" id="MobiDB-lite"/>
    </source>
</evidence>
<evidence type="ECO:0000256" key="2">
    <source>
        <dbReference type="SAM" id="Phobius"/>
    </source>
</evidence>
<accession>A0A7S9KTZ9</accession>
<dbReference type="OrthoDB" id="5141772at2759"/>
<feature type="region of interest" description="Disordered" evidence="1">
    <location>
        <begin position="1"/>
        <end position="68"/>
    </location>
</feature>
<feature type="region of interest" description="Disordered" evidence="1">
    <location>
        <begin position="210"/>
        <end position="234"/>
    </location>
</feature>
<protein>
    <submittedName>
        <fullName evidence="3">Uncharacterized protein</fullName>
    </submittedName>
</protein>
<keyword evidence="2" id="KW-1133">Transmembrane helix</keyword>